<feature type="compositionally biased region" description="Low complexity" evidence="12">
    <location>
        <begin position="47"/>
        <end position="60"/>
    </location>
</feature>
<reference evidence="14 15" key="1">
    <citation type="submission" date="2018-04" db="EMBL/GenBank/DDBJ databases">
        <title>Genomic Encyclopedia of Archaeal and Bacterial Type Strains, Phase II (KMG-II): from individual species to whole genera.</title>
        <authorList>
            <person name="Goeker M."/>
        </authorList>
    </citation>
    <scope>NUCLEOTIDE SEQUENCE [LARGE SCALE GENOMIC DNA]</scope>
    <source>
        <strain evidence="14 15">DSM 21823</strain>
    </source>
</reference>
<evidence type="ECO:0000256" key="2">
    <source>
        <dbReference type="ARBA" id="ARBA00006521"/>
    </source>
</evidence>
<dbReference type="PANTHER" id="PTHR33693">
    <property type="entry name" value="TYPE-5 URACIL-DNA GLYCOSYLASE"/>
    <property type="match status" value="1"/>
</dbReference>
<dbReference type="NCBIfam" id="TIGR00758">
    <property type="entry name" value="UDG_fam4"/>
    <property type="match status" value="1"/>
</dbReference>
<keyword evidence="9" id="KW-0408">Iron</keyword>
<dbReference type="EMBL" id="QBKP01000005">
    <property type="protein sequence ID" value="PTX50488.1"/>
    <property type="molecule type" value="Genomic_DNA"/>
</dbReference>
<evidence type="ECO:0000256" key="11">
    <source>
        <dbReference type="ARBA" id="ARBA00023204"/>
    </source>
</evidence>
<dbReference type="InterPro" id="IPR005273">
    <property type="entry name" value="Ura-DNA_glyco_family4"/>
</dbReference>
<dbReference type="InterPro" id="IPR005122">
    <property type="entry name" value="Uracil-DNA_glycosylase-like"/>
</dbReference>
<organism evidence="14 15">
    <name type="scientific">Gemmobacter caeni</name>
    <dbReference type="NCBI Taxonomy" id="589035"/>
    <lineage>
        <taxon>Bacteria</taxon>
        <taxon>Pseudomonadati</taxon>
        <taxon>Pseudomonadota</taxon>
        <taxon>Alphaproteobacteria</taxon>
        <taxon>Rhodobacterales</taxon>
        <taxon>Paracoccaceae</taxon>
        <taxon>Gemmobacter</taxon>
    </lineage>
</organism>
<keyword evidence="8" id="KW-0378">Hydrolase</keyword>
<protein>
    <recommendedName>
        <fullName evidence="4">Type-4 uracil-DNA glycosylase</fullName>
        <ecNumber evidence="3">3.2.2.27</ecNumber>
    </recommendedName>
</protein>
<dbReference type="SUPFAM" id="SSF52141">
    <property type="entry name" value="Uracil-DNA glycosylase-like"/>
    <property type="match status" value="1"/>
</dbReference>
<keyword evidence="6" id="KW-0479">Metal-binding</keyword>
<dbReference type="RefSeq" id="WP_108128725.1">
    <property type="nucleotide sequence ID" value="NZ_QBKP01000005.1"/>
</dbReference>
<evidence type="ECO:0000313" key="14">
    <source>
        <dbReference type="EMBL" id="PTX50488.1"/>
    </source>
</evidence>
<keyword evidence="5" id="KW-0004">4Fe-4S</keyword>
<accession>A0A2T6B328</accession>
<evidence type="ECO:0000256" key="5">
    <source>
        <dbReference type="ARBA" id="ARBA00022485"/>
    </source>
</evidence>
<gene>
    <name evidence="14" type="ORF">C8N34_105132</name>
</gene>
<comment type="similarity">
    <text evidence="2">Belongs to the uracil-DNA glycosylase (UDG) superfamily. Type 4 (UDGa) family.</text>
</comment>
<evidence type="ECO:0000256" key="8">
    <source>
        <dbReference type="ARBA" id="ARBA00022801"/>
    </source>
</evidence>
<dbReference type="OrthoDB" id="5290748at2"/>
<dbReference type="GO" id="GO:0051539">
    <property type="term" value="F:4 iron, 4 sulfur cluster binding"/>
    <property type="evidence" value="ECO:0007669"/>
    <property type="project" value="UniProtKB-KW"/>
</dbReference>
<dbReference type="GO" id="GO:0046872">
    <property type="term" value="F:metal ion binding"/>
    <property type="evidence" value="ECO:0007669"/>
    <property type="project" value="UniProtKB-KW"/>
</dbReference>
<evidence type="ECO:0000256" key="1">
    <source>
        <dbReference type="ARBA" id="ARBA00001400"/>
    </source>
</evidence>
<dbReference type="Proteomes" id="UP000244224">
    <property type="component" value="Unassembled WGS sequence"/>
</dbReference>
<dbReference type="SMART" id="SM00986">
    <property type="entry name" value="UDG"/>
    <property type="match status" value="1"/>
</dbReference>
<dbReference type="InterPro" id="IPR036895">
    <property type="entry name" value="Uracil-DNA_glycosylase-like_sf"/>
</dbReference>
<feature type="region of interest" description="Disordered" evidence="12">
    <location>
        <begin position="45"/>
        <end position="73"/>
    </location>
</feature>
<dbReference type="Pfam" id="PF03167">
    <property type="entry name" value="UDG"/>
    <property type="match status" value="1"/>
</dbReference>
<dbReference type="GO" id="GO:0004844">
    <property type="term" value="F:uracil DNA N-glycosylase activity"/>
    <property type="evidence" value="ECO:0007669"/>
    <property type="project" value="UniProtKB-EC"/>
</dbReference>
<dbReference type="SMART" id="SM00987">
    <property type="entry name" value="UreE_C"/>
    <property type="match status" value="1"/>
</dbReference>
<dbReference type="EC" id="3.2.2.27" evidence="3"/>
<evidence type="ECO:0000256" key="3">
    <source>
        <dbReference type="ARBA" id="ARBA00012030"/>
    </source>
</evidence>
<evidence type="ECO:0000256" key="4">
    <source>
        <dbReference type="ARBA" id="ARBA00019403"/>
    </source>
</evidence>
<keyword evidence="7" id="KW-0227">DNA damage</keyword>
<dbReference type="AlphaFoldDB" id="A0A2T6B328"/>
<evidence type="ECO:0000256" key="9">
    <source>
        <dbReference type="ARBA" id="ARBA00023004"/>
    </source>
</evidence>
<evidence type="ECO:0000256" key="7">
    <source>
        <dbReference type="ARBA" id="ARBA00022763"/>
    </source>
</evidence>
<keyword evidence="10" id="KW-0411">Iron-sulfur</keyword>
<sequence length="273" mass="29913">MGIDADILADWHASAAALQWLHELGVTEPVLDAPLDRYDLAEREAPPARAAAPAPARGPAQRQMPEPPPEPAKIDPVAVARETAQRAPTLEALREALGAYPHCDLKRGARNTVFADGNPAARVMVIGEAPGRDEDMQGLPFVGRAGQLLDRMFAAIGLGRQSPDAERALYISNVMPWRPPSNREPTPEEMAMMVPFLRRHVELADPGVIVIMGNTPAQAVLRQRGITRLRGKWAEAWGKPVLPMLHPAYLLRNPHAKRDTWADLLTLQDHLNA</sequence>
<evidence type="ECO:0000256" key="6">
    <source>
        <dbReference type="ARBA" id="ARBA00022723"/>
    </source>
</evidence>
<dbReference type="InterPro" id="IPR051536">
    <property type="entry name" value="UDG_Type-4/5"/>
</dbReference>
<dbReference type="GO" id="GO:0006281">
    <property type="term" value="P:DNA repair"/>
    <property type="evidence" value="ECO:0007669"/>
    <property type="project" value="UniProtKB-KW"/>
</dbReference>
<dbReference type="CDD" id="cd10030">
    <property type="entry name" value="UDG-F4_TTUDGA_SPO1dp_like"/>
    <property type="match status" value="1"/>
</dbReference>
<keyword evidence="15" id="KW-1185">Reference proteome</keyword>
<comment type="catalytic activity">
    <reaction evidence="1">
        <text>Hydrolyzes single-stranded DNA or mismatched double-stranded DNA and polynucleotides, releasing free uracil.</text>
        <dbReference type="EC" id="3.2.2.27"/>
    </reaction>
</comment>
<evidence type="ECO:0000256" key="12">
    <source>
        <dbReference type="SAM" id="MobiDB-lite"/>
    </source>
</evidence>
<dbReference type="PANTHER" id="PTHR33693:SF1">
    <property type="entry name" value="TYPE-4 URACIL-DNA GLYCOSYLASE"/>
    <property type="match status" value="1"/>
</dbReference>
<keyword evidence="11" id="KW-0234">DNA repair</keyword>
<evidence type="ECO:0000259" key="13">
    <source>
        <dbReference type="SMART" id="SM00986"/>
    </source>
</evidence>
<name>A0A2T6B328_9RHOB</name>
<dbReference type="Gene3D" id="3.40.470.10">
    <property type="entry name" value="Uracil-DNA glycosylase-like domain"/>
    <property type="match status" value="1"/>
</dbReference>
<comment type="caution">
    <text evidence="14">The sequence shown here is derived from an EMBL/GenBank/DDBJ whole genome shotgun (WGS) entry which is preliminary data.</text>
</comment>
<proteinExistence type="inferred from homology"/>
<feature type="domain" description="Uracil-DNA glycosylase-like" evidence="13">
    <location>
        <begin position="114"/>
        <end position="265"/>
    </location>
</feature>
<evidence type="ECO:0000256" key="10">
    <source>
        <dbReference type="ARBA" id="ARBA00023014"/>
    </source>
</evidence>
<evidence type="ECO:0000313" key="15">
    <source>
        <dbReference type="Proteomes" id="UP000244224"/>
    </source>
</evidence>